<dbReference type="InterPro" id="IPR002686">
    <property type="entry name" value="Transposase_17"/>
</dbReference>
<dbReference type="Gene3D" id="3.30.70.1290">
    <property type="entry name" value="Transposase IS200-like"/>
    <property type="match status" value="1"/>
</dbReference>
<dbReference type="GO" id="GO:0003677">
    <property type="term" value="F:DNA binding"/>
    <property type="evidence" value="ECO:0007669"/>
    <property type="project" value="InterPro"/>
</dbReference>
<gene>
    <name evidence="2" type="ORF">UY02_C0023G0005</name>
</gene>
<dbReference type="GO" id="GO:0004803">
    <property type="term" value="F:transposase activity"/>
    <property type="evidence" value="ECO:0007669"/>
    <property type="project" value="InterPro"/>
</dbReference>
<dbReference type="PATRIC" id="fig|1618655.3.peg.461"/>
<comment type="caution">
    <text evidence="2">The sequence shown here is derived from an EMBL/GenBank/DDBJ whole genome shotgun (WGS) entry which is preliminary data.</text>
</comment>
<reference evidence="2 3" key="1">
    <citation type="journal article" date="2015" name="Nature">
        <title>rRNA introns, odd ribosomes, and small enigmatic genomes across a large radiation of phyla.</title>
        <authorList>
            <person name="Brown C.T."/>
            <person name="Hug L.A."/>
            <person name="Thomas B.C."/>
            <person name="Sharon I."/>
            <person name="Castelle C.J."/>
            <person name="Singh A."/>
            <person name="Wilkins M.J."/>
            <person name="Williams K.H."/>
            <person name="Banfield J.F."/>
        </authorList>
    </citation>
    <scope>NUCLEOTIDE SEQUENCE [LARGE SCALE GENOMIC DNA]</scope>
</reference>
<protein>
    <submittedName>
        <fullName evidence="2">Transposase</fullName>
    </submittedName>
</protein>
<feature type="domain" description="Transposase IS200-like" evidence="1">
    <location>
        <begin position="8"/>
        <end position="143"/>
    </location>
</feature>
<dbReference type="EMBL" id="LCOK01000023">
    <property type="protein sequence ID" value="KKU76381.1"/>
    <property type="molecule type" value="Genomic_DNA"/>
</dbReference>
<dbReference type="Pfam" id="PF01797">
    <property type="entry name" value="Y1_Tnp"/>
    <property type="match status" value="1"/>
</dbReference>
<evidence type="ECO:0000313" key="3">
    <source>
        <dbReference type="Proteomes" id="UP000034682"/>
    </source>
</evidence>
<dbReference type="InterPro" id="IPR036515">
    <property type="entry name" value="Transposase_17_sf"/>
</dbReference>
<organism evidence="2 3">
    <name type="scientific">Candidatus Giovannonibacteria bacterium GW2011_GWB1_47_6b</name>
    <dbReference type="NCBI Taxonomy" id="1618655"/>
    <lineage>
        <taxon>Bacteria</taxon>
        <taxon>Candidatus Giovannoniibacteriota</taxon>
    </lineage>
</organism>
<evidence type="ECO:0000313" key="2">
    <source>
        <dbReference type="EMBL" id="KKU76381.1"/>
    </source>
</evidence>
<name>A0A0G1T3J6_9BACT</name>
<dbReference type="PANTHER" id="PTHR34322:SF2">
    <property type="entry name" value="TRANSPOSASE IS200-LIKE DOMAIN-CONTAINING PROTEIN"/>
    <property type="match status" value="1"/>
</dbReference>
<dbReference type="Proteomes" id="UP000034682">
    <property type="component" value="Unassembled WGS sequence"/>
</dbReference>
<sequence length="220" mass="25889">MERKIVFASGEYYHIYNRGVEMRDVFLDDGDYLRFQRLLYIANGKQAVIYKLIQGSTLESIERGGQQTAIGAYVLMPNHFHLLVKEMRRGGITEFLRKLTTGYSMYFNKKYERVGALFQGTFKAEHVDRDEYLKYLFAYIHLNPIKIIESKWKESGVRDIARAKNFIAKYRYSSYPDCVGVERTEKIILSAVEFPKYFKDAQSFADFHKEWLQYKDAANT</sequence>
<dbReference type="PANTHER" id="PTHR34322">
    <property type="entry name" value="TRANSPOSASE, Y1_TNP DOMAIN-CONTAINING"/>
    <property type="match status" value="1"/>
</dbReference>
<proteinExistence type="predicted"/>
<dbReference type="GO" id="GO:0006313">
    <property type="term" value="P:DNA transposition"/>
    <property type="evidence" value="ECO:0007669"/>
    <property type="project" value="InterPro"/>
</dbReference>
<accession>A0A0G1T3J6</accession>
<dbReference type="SMART" id="SM01321">
    <property type="entry name" value="Y1_Tnp"/>
    <property type="match status" value="1"/>
</dbReference>
<evidence type="ECO:0000259" key="1">
    <source>
        <dbReference type="SMART" id="SM01321"/>
    </source>
</evidence>
<dbReference type="SUPFAM" id="SSF143422">
    <property type="entry name" value="Transposase IS200-like"/>
    <property type="match status" value="1"/>
</dbReference>
<dbReference type="AlphaFoldDB" id="A0A0G1T3J6"/>